<proteinExistence type="predicted"/>
<name>A0A2P2KRZ8_RHIMU</name>
<feature type="region of interest" description="Disordered" evidence="1">
    <location>
        <begin position="46"/>
        <end position="77"/>
    </location>
</feature>
<dbReference type="AlphaFoldDB" id="A0A2P2KRZ8"/>
<reference evidence="2" key="1">
    <citation type="submission" date="2018-02" db="EMBL/GenBank/DDBJ databases">
        <title>Rhizophora mucronata_Transcriptome.</title>
        <authorList>
            <person name="Meera S.P."/>
            <person name="Sreeshan A."/>
            <person name="Augustine A."/>
        </authorList>
    </citation>
    <scope>NUCLEOTIDE SEQUENCE</scope>
    <source>
        <tissue evidence="2">Leaf</tissue>
    </source>
</reference>
<dbReference type="EMBL" id="GGEC01028027">
    <property type="protein sequence ID" value="MBX08511.1"/>
    <property type="molecule type" value="Transcribed_RNA"/>
</dbReference>
<sequence>MKEIFMPATAKGYSHSALFPSFLCNNLWNDSGYILAKNIRFSNEINPPPRKSVDGSGPCQPISFQSSDLSGGSSLSG</sequence>
<feature type="compositionally biased region" description="Low complexity" evidence="1">
    <location>
        <begin position="66"/>
        <end position="77"/>
    </location>
</feature>
<evidence type="ECO:0000256" key="1">
    <source>
        <dbReference type="SAM" id="MobiDB-lite"/>
    </source>
</evidence>
<organism evidence="2">
    <name type="scientific">Rhizophora mucronata</name>
    <name type="common">Asiatic mangrove</name>
    <dbReference type="NCBI Taxonomy" id="61149"/>
    <lineage>
        <taxon>Eukaryota</taxon>
        <taxon>Viridiplantae</taxon>
        <taxon>Streptophyta</taxon>
        <taxon>Embryophyta</taxon>
        <taxon>Tracheophyta</taxon>
        <taxon>Spermatophyta</taxon>
        <taxon>Magnoliopsida</taxon>
        <taxon>eudicotyledons</taxon>
        <taxon>Gunneridae</taxon>
        <taxon>Pentapetalae</taxon>
        <taxon>rosids</taxon>
        <taxon>fabids</taxon>
        <taxon>Malpighiales</taxon>
        <taxon>Rhizophoraceae</taxon>
        <taxon>Rhizophora</taxon>
    </lineage>
</organism>
<accession>A0A2P2KRZ8</accession>
<evidence type="ECO:0000313" key="2">
    <source>
        <dbReference type="EMBL" id="MBX08511.1"/>
    </source>
</evidence>
<protein>
    <submittedName>
        <fullName evidence="2">ELMO domain-containing protein A</fullName>
    </submittedName>
</protein>